<evidence type="ECO:0000313" key="8">
    <source>
        <dbReference type="EMBL" id="XCH75790.1"/>
    </source>
</evidence>
<dbReference type="PANTHER" id="PTHR45527:SF1">
    <property type="entry name" value="FATTY ACID SYNTHASE"/>
    <property type="match status" value="1"/>
</dbReference>
<dbReference type="EMBL" id="CP157762">
    <property type="protein sequence ID" value="XBP95087.1"/>
    <property type="molecule type" value="Genomic_DNA"/>
</dbReference>
<dbReference type="FunFam" id="2.30.38.10:FF:000001">
    <property type="entry name" value="Non-ribosomal peptide synthetase PvdI"/>
    <property type="match status" value="2"/>
</dbReference>
<sequence>MSDPSTDTRPLNAAQLGVWYAQRIDPGNPVHNMGGYLEILGPLDGGALIATVRALVAEDETLRLRFTEVDGVPVQYVGPAPDFAPRVRDLSGEADPLGVALACMRDDMETAPDLEHDRLFHHEIFRLGPEHHLWYNRAHHLIHDGYTSTVVRRRGAELYTALVAGRPAAGAPLGSFTAMLDEQARYAGSRAQQRDGAYWRKLMADVTYPPPPVAAGKAANRVTRQVSRLDAAGLAGLRRFAERAGVTWQQALIAAAVLHRQVWTGDSDVLLSLPVPGRLDPRSVGAPGMMANVLPLRCRIDPAESVEDLAGRVARQTLRAQWHQRYDSADLRRDLDWPTDGRREFGPVVNLVAGDEHDDFAGLPARHHLISTGGTVEDLALTVTHHPDGGLRIDVSVDTAHRDAVDLDAYQRTLHQVLAAMTGRPGRPVGELDLLDPTERHRVLHDWNATAVEVPDESLAGLFAARVAVDPEAVALVCDGVAVSYGELGARANRLAAHLRSLGVRRGDMVGVLLERGIDFAVALLATVKVGAGYSVLDPEFPDERLGWVLTETGAAVVVTRAALAARLDAAGRHVVRVDTDAAAVAALPDADPGVRVDPGDVACVMFTSGSTGVPKGVVSSHRALVGSVAGQSYAQFGPGEVFLQCSPVSWDAFSLEFWGALLFGGTCVLQPGQRPEPALIAALVAEHGVTMLQLSSGLFNLLVDEYPEAFDGVRVAFTGGEPASGPHVARILTRCPDLRVANGYGPAESMGFTTTYDVPADIGGVSVPVGRAVANKRAYLLDARMRPVPVGVVGEVYLAGVGLAHGYLNRPGLTAQRFVADPFGGPGERLYRTGDLARWTSDGVLDFVGRVDGQVKVRGFRVEPGEIETVLLGHPQVAQAAVIAAPDPTGTLRLIAYLVPDTTGTVDGGQVRGWLRERLPEHMVPTAVLVLDRMPLTANGKLDRRALPAPDFGTTTATGGGRAPRDAREEILAGLYAEVLGVSTVSVDDNFFDLGGHSLLAARLAARARAVLGVELTIRDIFQAPTIAALTDHLADTGRARPRPAVTAGPRGERIPLSYAQRRLWLIDSLQGQGSSYHVPLAVRLTGDLDVDALGRALTDLVDRHEVLRTVIAAVDGEPYQRILDPAPVAVARRRATPDTLDRLLAEAATEGFDLAAAPPLRVTLFDLADDDHVLLILLHHIATDGQSLRPLFADLTTAYAARRAGHAPDWPPLPVQYADYARWQRDMLGDPADPTSVHATELDHWRTALAGLPEEIALPRDRPRPAEADHSGGAVAVRIDPELTRRIRELAREQRCTPFMVLQAALALTLTRYGAGTDVPLGTPVAGRSDPALDDLVGFFVNTVVLRTDTSGNPSFAELLARVRAADLDALAHQELPFDLLLEALNPVRSLARHPLFQVCLALDSAADAELRLPGLRCGRGGVVDTGTAKFDLEFLLRDEGDAGIGGALLYRAALFDPATVQRLVAALLRVLGQVLADPARPVDAVEVLDPAERAAVLHDWNATAVDVPDESLAGLFAARVAADPDAVALVSDGVAVSYGELDGRANRLAVHLRSLGVRRGNMVGVLLERGVDFAVALLATVKLGAGYSVLDPEFPDERLAWVLTETRASALVTRAPLASRVAATCPVVRVDTDAAAIAALPATDPGVHVDPGDVACVMFTSGSTGVPKGVVSSHRALVGSVAGQSYAQFGPGEVFLQCSPVSWDAFSLEFWGALLFGGTCVLQPGQRPEPGLITELVRAHRVSMLQLSSGLFNLLVDEYPEAFDGVRVAFTGGEAASAAHVARILTRCPQLRVANGYGPAESMGFTTTHDVPADISGASVPVGRAVANKRAYLLDDRLRPVPVGVVGEVYLAGVGLAHGYLNRPGLTAQRFVADPFGGPGERLYRTGDLARWTSDGVLDFVGRVDGQVKVRGFRVEPGEIETVLLGHPQVAQAAVVAAPDPTGTLRLIAYLVPDADVTVDGGQVRGWLRERLPEHMVPTAVLVLDRMPLTANGKLDRRALPEPEFTPTAGTGRPARDARDEILCGLYAEILGVPTVSIDDNFFDLGGHSLLAARLAARARAVLGVELSIRDIFQAPSIAVLTERLPAAKPARTRPVLRRRTEAGAPLPTGQPGP</sequence>
<dbReference type="InterPro" id="IPR006162">
    <property type="entry name" value="Ppantetheine_attach_site"/>
</dbReference>
<dbReference type="InterPro" id="IPR029058">
    <property type="entry name" value="AB_hydrolase_fold"/>
</dbReference>
<feature type="compositionally biased region" description="Low complexity" evidence="5">
    <location>
        <begin position="949"/>
        <end position="958"/>
    </location>
</feature>
<reference evidence="7" key="1">
    <citation type="submission" date="2024-01" db="EMBL/GenBank/DDBJ databases">
        <title>The genome sequence of Micromonospora mangrovi CCTCC AA 2012012.</title>
        <authorList>
            <person name="Gao J."/>
        </authorList>
    </citation>
    <scope>NUCLEOTIDE SEQUENCE</scope>
    <source>
        <strain evidence="7">CCTCC AA 2012012</strain>
    </source>
</reference>
<dbReference type="InterPro" id="IPR020845">
    <property type="entry name" value="AMP-binding_CS"/>
</dbReference>
<dbReference type="GO" id="GO:0047527">
    <property type="term" value="F:2,3-dihydroxybenzoate-serine ligase activity"/>
    <property type="evidence" value="ECO:0007669"/>
    <property type="project" value="TreeGrafter"/>
</dbReference>
<dbReference type="EMBL" id="CP159342">
    <property type="protein sequence ID" value="XCH75790.1"/>
    <property type="molecule type" value="Genomic_DNA"/>
</dbReference>
<feature type="region of interest" description="Disordered" evidence="5">
    <location>
        <begin position="946"/>
        <end position="965"/>
    </location>
</feature>
<dbReference type="GO" id="GO:0031177">
    <property type="term" value="F:phosphopantetheine binding"/>
    <property type="evidence" value="ECO:0007669"/>
    <property type="project" value="InterPro"/>
</dbReference>
<keyword evidence="4" id="KW-0597">Phosphoprotein</keyword>
<dbReference type="CDD" id="cd12117">
    <property type="entry name" value="A_NRPS_Srf_like"/>
    <property type="match status" value="2"/>
</dbReference>
<dbReference type="NCBIfam" id="TIGR01733">
    <property type="entry name" value="AA-adenyl-dom"/>
    <property type="match status" value="2"/>
</dbReference>
<dbReference type="FunFam" id="1.10.1200.10:FF:000016">
    <property type="entry name" value="Non-ribosomal peptide synthase"/>
    <property type="match status" value="1"/>
</dbReference>
<dbReference type="Pfam" id="PF00550">
    <property type="entry name" value="PP-binding"/>
    <property type="match status" value="2"/>
</dbReference>
<dbReference type="GO" id="GO:0005829">
    <property type="term" value="C:cytosol"/>
    <property type="evidence" value="ECO:0007669"/>
    <property type="project" value="TreeGrafter"/>
</dbReference>
<dbReference type="FunFam" id="3.30.300.30:FF:000010">
    <property type="entry name" value="Enterobactin synthetase component F"/>
    <property type="match status" value="2"/>
</dbReference>
<evidence type="ECO:0000259" key="6">
    <source>
        <dbReference type="PROSITE" id="PS50075"/>
    </source>
</evidence>
<feature type="domain" description="Carrier" evidence="6">
    <location>
        <begin position="964"/>
        <end position="1039"/>
    </location>
</feature>
<evidence type="ECO:0000256" key="1">
    <source>
        <dbReference type="ARBA" id="ARBA00001957"/>
    </source>
</evidence>
<feature type="domain" description="Carrier" evidence="6">
    <location>
        <begin position="2017"/>
        <end position="2092"/>
    </location>
</feature>
<dbReference type="InterPro" id="IPR025110">
    <property type="entry name" value="AMP-bd_C"/>
</dbReference>
<dbReference type="GO" id="GO:0043041">
    <property type="term" value="P:amino acid activation for nonribosomal peptide biosynthetic process"/>
    <property type="evidence" value="ECO:0007669"/>
    <property type="project" value="TreeGrafter"/>
</dbReference>
<dbReference type="Gene3D" id="3.40.50.1820">
    <property type="entry name" value="alpha/beta hydrolase"/>
    <property type="match status" value="1"/>
</dbReference>
<dbReference type="FunFam" id="1.10.1200.10:FF:000005">
    <property type="entry name" value="Nonribosomal peptide synthetase 1"/>
    <property type="match status" value="1"/>
</dbReference>
<dbReference type="InterPro" id="IPR010071">
    <property type="entry name" value="AA_adenyl_dom"/>
</dbReference>
<dbReference type="Gene3D" id="3.30.559.30">
    <property type="entry name" value="Nonribosomal peptide synthetase, condensation domain"/>
    <property type="match status" value="2"/>
</dbReference>
<dbReference type="InterPro" id="IPR023213">
    <property type="entry name" value="CAT-like_dom_sf"/>
</dbReference>
<comment type="cofactor">
    <cofactor evidence="1">
        <name>pantetheine 4'-phosphate</name>
        <dbReference type="ChEBI" id="CHEBI:47942"/>
    </cofactor>
</comment>
<dbReference type="PROSITE" id="PS00455">
    <property type="entry name" value="AMP_BINDING"/>
    <property type="match status" value="2"/>
</dbReference>
<dbReference type="SUPFAM" id="SSF52777">
    <property type="entry name" value="CoA-dependent acyltransferases"/>
    <property type="match status" value="4"/>
</dbReference>
<dbReference type="GO" id="GO:0009366">
    <property type="term" value="C:enterobactin synthetase complex"/>
    <property type="evidence" value="ECO:0007669"/>
    <property type="project" value="TreeGrafter"/>
</dbReference>
<dbReference type="SUPFAM" id="SSF47336">
    <property type="entry name" value="ACP-like"/>
    <property type="match status" value="2"/>
</dbReference>
<proteinExistence type="inferred from homology"/>
<dbReference type="GO" id="GO:0072330">
    <property type="term" value="P:monocarboxylic acid biosynthetic process"/>
    <property type="evidence" value="ECO:0007669"/>
    <property type="project" value="UniProtKB-ARBA"/>
</dbReference>
<dbReference type="InterPro" id="IPR001242">
    <property type="entry name" value="Condensation_dom"/>
</dbReference>
<dbReference type="PROSITE" id="PS50075">
    <property type="entry name" value="CARRIER"/>
    <property type="match status" value="2"/>
</dbReference>
<dbReference type="CDD" id="cd19540">
    <property type="entry name" value="LCL_NRPS-like"/>
    <property type="match status" value="1"/>
</dbReference>
<dbReference type="InterPro" id="IPR036736">
    <property type="entry name" value="ACP-like_sf"/>
</dbReference>
<dbReference type="InterPro" id="IPR020806">
    <property type="entry name" value="PKS_PP-bd"/>
</dbReference>
<dbReference type="InterPro" id="IPR000873">
    <property type="entry name" value="AMP-dep_synth/lig_dom"/>
</dbReference>
<dbReference type="InterPro" id="IPR045851">
    <property type="entry name" value="AMP-bd_C_sf"/>
</dbReference>
<dbReference type="PANTHER" id="PTHR45527">
    <property type="entry name" value="NONRIBOSOMAL PEPTIDE SYNTHETASE"/>
    <property type="match status" value="1"/>
</dbReference>
<evidence type="ECO:0000256" key="2">
    <source>
        <dbReference type="ARBA" id="ARBA00006432"/>
    </source>
</evidence>
<reference evidence="8" key="2">
    <citation type="submission" date="2024-06" db="EMBL/GenBank/DDBJ databases">
        <title>Micromonospora mangrovi CCTCC AA 2012012 genome sequences.</title>
        <authorList>
            <person name="Gao J."/>
        </authorList>
    </citation>
    <scope>NUCLEOTIDE SEQUENCE</scope>
    <source>
        <strain evidence="8">CCTCC AA 2012012</strain>
    </source>
</reference>
<dbReference type="Pfam" id="PF00668">
    <property type="entry name" value="Condensation"/>
    <property type="match status" value="2"/>
</dbReference>
<dbReference type="Gene3D" id="3.30.559.10">
    <property type="entry name" value="Chloramphenicol acetyltransferase-like domain"/>
    <property type="match status" value="2"/>
</dbReference>
<dbReference type="Pfam" id="PF00501">
    <property type="entry name" value="AMP-binding"/>
    <property type="match status" value="2"/>
</dbReference>
<dbReference type="PROSITE" id="PS00012">
    <property type="entry name" value="PHOSPHOPANTETHEINE"/>
    <property type="match status" value="2"/>
</dbReference>
<dbReference type="Gene3D" id="3.40.50.12780">
    <property type="entry name" value="N-terminal domain of ligase-like"/>
    <property type="match status" value="2"/>
</dbReference>
<evidence type="ECO:0000313" key="7">
    <source>
        <dbReference type="EMBL" id="XBP95087.1"/>
    </source>
</evidence>
<gene>
    <name evidence="8" type="ORF">ABUL08_06810</name>
    <name evidence="7" type="ORF">VK199_06765</name>
</gene>
<evidence type="ECO:0000256" key="4">
    <source>
        <dbReference type="ARBA" id="ARBA00022553"/>
    </source>
</evidence>
<accession>A0AAU8HGS7</accession>
<keyword evidence="3" id="KW-0596">Phosphopantetheine</keyword>
<protein>
    <submittedName>
        <fullName evidence="8">Amino acid adenylation domain-containing protein</fullName>
    </submittedName>
</protein>
<name>A0AAU8HGS7_9ACTN</name>
<dbReference type="GO" id="GO:0009239">
    <property type="term" value="P:enterobactin biosynthetic process"/>
    <property type="evidence" value="ECO:0007669"/>
    <property type="project" value="TreeGrafter"/>
</dbReference>
<dbReference type="Gene3D" id="3.30.300.30">
    <property type="match status" value="2"/>
</dbReference>
<dbReference type="GO" id="GO:0008610">
    <property type="term" value="P:lipid biosynthetic process"/>
    <property type="evidence" value="ECO:0007669"/>
    <property type="project" value="UniProtKB-ARBA"/>
</dbReference>
<evidence type="ECO:0000256" key="3">
    <source>
        <dbReference type="ARBA" id="ARBA00022450"/>
    </source>
</evidence>
<organism evidence="8">
    <name type="scientific">Micromonospora sp. CCTCC AA 2012012</name>
    <dbReference type="NCBI Taxonomy" id="3111921"/>
    <lineage>
        <taxon>Bacteria</taxon>
        <taxon>Bacillati</taxon>
        <taxon>Actinomycetota</taxon>
        <taxon>Actinomycetes</taxon>
        <taxon>Micromonosporales</taxon>
        <taxon>Micromonosporaceae</taxon>
        <taxon>Micromonospora</taxon>
    </lineage>
</organism>
<dbReference type="SMART" id="SM00823">
    <property type="entry name" value="PKS_PP"/>
    <property type="match status" value="2"/>
</dbReference>
<dbReference type="Pfam" id="PF13193">
    <property type="entry name" value="AMP-binding_C"/>
    <property type="match status" value="2"/>
</dbReference>
<dbReference type="InterPro" id="IPR009081">
    <property type="entry name" value="PP-bd_ACP"/>
</dbReference>
<dbReference type="InterPro" id="IPR042099">
    <property type="entry name" value="ANL_N_sf"/>
</dbReference>
<feature type="region of interest" description="Disordered" evidence="5">
    <location>
        <begin position="2093"/>
        <end position="2117"/>
    </location>
</feature>
<comment type="similarity">
    <text evidence="2">Belongs to the ATP-dependent AMP-binding enzyme family.</text>
</comment>
<dbReference type="Gene3D" id="1.10.1200.10">
    <property type="entry name" value="ACP-like"/>
    <property type="match status" value="1"/>
</dbReference>
<evidence type="ECO:0000256" key="5">
    <source>
        <dbReference type="SAM" id="MobiDB-lite"/>
    </source>
</evidence>
<dbReference type="SUPFAM" id="SSF56801">
    <property type="entry name" value="Acetyl-CoA synthetase-like"/>
    <property type="match status" value="2"/>
</dbReference>
<dbReference type="RefSeq" id="WP_350935568.1">
    <property type="nucleotide sequence ID" value="NZ_CP157762.1"/>
</dbReference>